<dbReference type="InterPro" id="IPR029021">
    <property type="entry name" value="Prot-tyrosine_phosphatase-like"/>
</dbReference>
<comment type="similarity">
    <text evidence="1">Belongs to the protein-tyrosine phosphatase family. Non-receptor class dual specificity subfamily.</text>
</comment>
<sequence>MAQAPSHTPGGEATDAMPTEFHHRLGTVLVASNDTDHVVCSDDEDTGLTPRAWHPPTLAVDAMEDDDDDGDPAADYGRSDFQLQSAEETLTPMLPRSVVAQAIESVAGSPRPPAAGFVAAVDDVLYLGAFRDANNPAECAAQRIGAYLCVAKECSVPAHAVAAGAPALHLPLADDASESLADHIPAAVAFIDAQAAAGRRVALFCQQGRSRSVSLAVAYVMQSQGGELRDSAAALEYVTSRYPRADPNFSFLRQLQE</sequence>
<dbReference type="Gene3D" id="3.90.190.10">
    <property type="entry name" value="Protein tyrosine phosphatase superfamily"/>
    <property type="match status" value="1"/>
</dbReference>
<evidence type="ECO:0000256" key="4">
    <source>
        <dbReference type="ARBA" id="ARBA00022912"/>
    </source>
</evidence>
<dbReference type="SMART" id="SM00195">
    <property type="entry name" value="DSPc"/>
    <property type="match status" value="1"/>
</dbReference>
<dbReference type="EC" id="3.1.3.48" evidence="2"/>
<dbReference type="EMBL" id="HBGF01009005">
    <property type="protein sequence ID" value="CAD9098723.1"/>
    <property type="molecule type" value="Transcribed_RNA"/>
</dbReference>
<dbReference type="InterPro" id="IPR020422">
    <property type="entry name" value="TYR_PHOSPHATASE_DUAL_dom"/>
</dbReference>
<dbReference type="Pfam" id="PF00782">
    <property type="entry name" value="DSPc"/>
    <property type="match status" value="1"/>
</dbReference>
<dbReference type="PANTHER" id="PTHR10159:SF519">
    <property type="entry name" value="DUAL SPECIFICITY PROTEIN PHOSPHATASE MPK3"/>
    <property type="match status" value="1"/>
</dbReference>
<evidence type="ECO:0000256" key="3">
    <source>
        <dbReference type="ARBA" id="ARBA00022801"/>
    </source>
</evidence>
<accession>A0A7S1PTU0</accession>
<dbReference type="PANTHER" id="PTHR10159">
    <property type="entry name" value="DUAL SPECIFICITY PROTEIN PHOSPHATASE"/>
    <property type="match status" value="1"/>
</dbReference>
<name>A0A7S1PTU0_NEODS</name>
<evidence type="ECO:0000313" key="6">
    <source>
        <dbReference type="EMBL" id="CAD9098723.1"/>
    </source>
</evidence>
<gene>
    <name evidence="6" type="ORF">NDES1114_LOCUS6017</name>
</gene>
<dbReference type="AlphaFoldDB" id="A0A7S1PTU0"/>
<dbReference type="CDD" id="cd14498">
    <property type="entry name" value="DSP"/>
    <property type="match status" value="1"/>
</dbReference>
<evidence type="ECO:0000259" key="5">
    <source>
        <dbReference type="PROSITE" id="PS50054"/>
    </source>
</evidence>
<dbReference type="GO" id="GO:0043409">
    <property type="term" value="P:negative regulation of MAPK cascade"/>
    <property type="evidence" value="ECO:0007669"/>
    <property type="project" value="TreeGrafter"/>
</dbReference>
<feature type="domain" description="Tyrosine-protein phosphatase" evidence="5">
    <location>
        <begin position="116"/>
        <end position="257"/>
    </location>
</feature>
<keyword evidence="3" id="KW-0378">Hydrolase</keyword>
<dbReference type="GO" id="GO:0005737">
    <property type="term" value="C:cytoplasm"/>
    <property type="evidence" value="ECO:0007669"/>
    <property type="project" value="TreeGrafter"/>
</dbReference>
<keyword evidence="4" id="KW-0904">Protein phosphatase</keyword>
<evidence type="ECO:0000256" key="1">
    <source>
        <dbReference type="ARBA" id="ARBA00008601"/>
    </source>
</evidence>
<proteinExistence type="inferred from homology"/>
<dbReference type="GO" id="GO:0004725">
    <property type="term" value="F:protein tyrosine phosphatase activity"/>
    <property type="evidence" value="ECO:0007669"/>
    <property type="project" value="UniProtKB-EC"/>
</dbReference>
<dbReference type="InterPro" id="IPR000340">
    <property type="entry name" value="Dual-sp_phosphatase_cat-dom"/>
</dbReference>
<protein>
    <recommendedName>
        <fullName evidence="2">protein-tyrosine-phosphatase</fullName>
        <ecNumber evidence="2">3.1.3.48</ecNumber>
    </recommendedName>
</protein>
<dbReference type="PROSITE" id="PS50054">
    <property type="entry name" value="TYR_PHOSPHATASE_DUAL"/>
    <property type="match status" value="1"/>
</dbReference>
<dbReference type="SUPFAM" id="SSF52799">
    <property type="entry name" value="(Phosphotyrosine protein) phosphatases II"/>
    <property type="match status" value="1"/>
</dbReference>
<organism evidence="6">
    <name type="scientific">Neobodo designis</name>
    <name type="common">Flagellated protozoan</name>
    <name type="synonym">Bodo designis</name>
    <dbReference type="NCBI Taxonomy" id="312471"/>
    <lineage>
        <taxon>Eukaryota</taxon>
        <taxon>Discoba</taxon>
        <taxon>Euglenozoa</taxon>
        <taxon>Kinetoplastea</taxon>
        <taxon>Metakinetoplastina</taxon>
        <taxon>Neobodonida</taxon>
        <taxon>Neobodo</taxon>
    </lineage>
</organism>
<reference evidence="6" key="1">
    <citation type="submission" date="2021-01" db="EMBL/GenBank/DDBJ databases">
        <authorList>
            <person name="Corre E."/>
            <person name="Pelletier E."/>
            <person name="Niang G."/>
            <person name="Scheremetjew M."/>
            <person name="Finn R."/>
            <person name="Kale V."/>
            <person name="Holt S."/>
            <person name="Cochrane G."/>
            <person name="Meng A."/>
            <person name="Brown T."/>
            <person name="Cohen L."/>
        </authorList>
    </citation>
    <scope>NUCLEOTIDE SEQUENCE</scope>
    <source>
        <strain evidence="6">CCAP 1951/1</strain>
    </source>
</reference>
<evidence type="ECO:0000256" key="2">
    <source>
        <dbReference type="ARBA" id="ARBA00013064"/>
    </source>
</evidence>